<reference evidence="19" key="1">
    <citation type="submission" date="2025-08" db="UniProtKB">
        <authorList>
            <consortium name="RefSeq"/>
        </authorList>
    </citation>
    <scope>IDENTIFICATION</scope>
    <source>
        <tissue evidence="19">Whole blood</tissue>
    </source>
</reference>
<feature type="compositionally biased region" description="Acidic residues" evidence="14">
    <location>
        <begin position="1107"/>
        <end position="1152"/>
    </location>
</feature>
<dbReference type="GO" id="GO:0005516">
    <property type="term" value="F:calmodulin binding"/>
    <property type="evidence" value="ECO:0007669"/>
    <property type="project" value="UniProtKB-KW"/>
</dbReference>
<dbReference type="CDD" id="cd11308">
    <property type="entry name" value="Peptidase_M14NE-CP-C_like"/>
    <property type="match status" value="1"/>
</dbReference>
<evidence type="ECO:0000259" key="16">
    <source>
        <dbReference type="PROSITE" id="PS50022"/>
    </source>
</evidence>
<feature type="compositionally biased region" description="Low complexity" evidence="14">
    <location>
        <begin position="1055"/>
        <end position="1066"/>
    </location>
</feature>
<dbReference type="FunFam" id="2.60.120.260:FF:000068">
    <property type="entry name" value="Adipocyte enhancer-binding protein 1"/>
    <property type="match status" value="1"/>
</dbReference>
<feature type="compositionally biased region" description="Basic residues" evidence="14">
    <location>
        <begin position="116"/>
        <end position="155"/>
    </location>
</feature>
<dbReference type="CDD" id="cd00057">
    <property type="entry name" value="FA58C"/>
    <property type="match status" value="1"/>
</dbReference>
<evidence type="ECO:0000256" key="15">
    <source>
        <dbReference type="SAM" id="SignalP"/>
    </source>
</evidence>
<evidence type="ECO:0000256" key="6">
    <source>
        <dbReference type="ARBA" id="ARBA00022860"/>
    </source>
</evidence>
<keyword evidence="4" id="KW-0964">Secreted</keyword>
<dbReference type="FunFam" id="2.60.40.1120:FF:000007">
    <property type="entry name" value="Carboxypeptidase X, M14 family member 2"/>
    <property type="match status" value="1"/>
</dbReference>
<feature type="region of interest" description="Disordered" evidence="14">
    <location>
        <begin position="990"/>
        <end position="1009"/>
    </location>
</feature>
<evidence type="ECO:0000256" key="2">
    <source>
        <dbReference type="ARBA" id="ARBA00005988"/>
    </source>
</evidence>
<feature type="chain" id="PRO_5035465039" description="Adipocyte enhancer-binding protein 1" evidence="15">
    <location>
        <begin position="26"/>
        <end position="1175"/>
    </location>
</feature>
<dbReference type="InterPro" id="IPR008979">
    <property type="entry name" value="Galactose-bd-like_sf"/>
</dbReference>
<evidence type="ECO:0000256" key="7">
    <source>
        <dbReference type="ARBA" id="ARBA00023015"/>
    </source>
</evidence>
<dbReference type="Pfam" id="PF00246">
    <property type="entry name" value="Peptidase_M14"/>
    <property type="match status" value="1"/>
</dbReference>
<dbReference type="CTD" id="165"/>
<dbReference type="Gene3D" id="2.60.40.1120">
    <property type="entry name" value="Carboxypeptidase-like, regulatory domain"/>
    <property type="match status" value="1"/>
</dbReference>
<dbReference type="RefSeq" id="XP_040500379.1">
    <property type="nucleotide sequence ID" value="XM_040644445.1"/>
</dbReference>
<dbReference type="PANTHER" id="PTHR11532:SF48">
    <property type="entry name" value="ADIPOCYTE ENHANCER-BINDING PROTEIN 1"/>
    <property type="match status" value="1"/>
</dbReference>
<dbReference type="PANTHER" id="PTHR11532">
    <property type="entry name" value="PROTEASE M14 CARBOXYPEPTIDASE"/>
    <property type="match status" value="1"/>
</dbReference>
<feature type="compositionally biased region" description="Acidic residues" evidence="14">
    <location>
        <begin position="45"/>
        <end position="55"/>
    </location>
</feature>
<dbReference type="SMART" id="SM00231">
    <property type="entry name" value="FA58C"/>
    <property type="match status" value="1"/>
</dbReference>
<dbReference type="FunFam" id="3.40.630.10:FF:000007">
    <property type="entry name" value="Carboxypeptidase X (M14 family), member 1"/>
    <property type="match status" value="1"/>
</dbReference>
<proteinExistence type="inferred from homology"/>
<evidence type="ECO:0000256" key="5">
    <source>
        <dbReference type="ARBA" id="ARBA00022729"/>
    </source>
</evidence>
<feature type="compositionally biased region" description="Pro residues" evidence="14">
    <location>
        <begin position="172"/>
        <end position="181"/>
    </location>
</feature>
<dbReference type="InterPro" id="IPR057246">
    <property type="entry name" value="CARBOXYPEPT_ZN_1"/>
</dbReference>
<dbReference type="InterPro" id="IPR008969">
    <property type="entry name" value="CarboxyPept-like_regulatory"/>
</dbReference>
<dbReference type="PROSITE" id="PS01285">
    <property type="entry name" value="FA58C_1"/>
    <property type="match status" value="1"/>
</dbReference>
<name>A0A8M1H4M7_URSMA</name>
<dbReference type="Pfam" id="PF13620">
    <property type="entry name" value="CarboxypepD_reg"/>
    <property type="match status" value="1"/>
</dbReference>
<feature type="compositionally biased region" description="Basic and acidic residues" evidence="14">
    <location>
        <begin position="252"/>
        <end position="264"/>
    </location>
</feature>
<evidence type="ECO:0000256" key="8">
    <source>
        <dbReference type="ARBA" id="ARBA00023125"/>
    </source>
</evidence>
<dbReference type="InterPro" id="IPR000421">
    <property type="entry name" value="FA58C"/>
</dbReference>
<feature type="compositionally biased region" description="Basic and acidic residues" evidence="14">
    <location>
        <begin position="327"/>
        <end position="362"/>
    </location>
</feature>
<dbReference type="Proteomes" id="UP000261680">
    <property type="component" value="Unplaced"/>
</dbReference>
<comment type="subcellular location">
    <subcellularLocation>
        <location evidence="1">Secreted</location>
    </subcellularLocation>
</comment>
<dbReference type="GO" id="GO:0004181">
    <property type="term" value="F:metallocarboxypeptidase activity"/>
    <property type="evidence" value="ECO:0007669"/>
    <property type="project" value="InterPro"/>
</dbReference>
<sequence>MAAVRGAPLLGCLLALLALCPGGRPQTVLTDDEIEEFLEGFLSELEPETREDDLEAPPPPEPTLRARKAQTGGKPGARPGVAKEAPVEKAKDKGKKGKKDKGLKATKQPLEGSLKPPKKPKEKPPKATKKPKEKPPKATKKPKEKPPKATKKPSAGKRPPTPTPSETLWWPRPLPPGPGPEELPQEGGGALPSPWLGPGGETDPERQSEPEEEAEPPTLDYNDQIEREDYEDFEYIRRQKQHRTPPSRRRPERVWPQRPEEKAELPGPVPEAPKERIEPPLKPLPPPLPPDYGDGYVIPHYDDMDYYFGPPRPRKPHTELETDEEKEELKKPKKEGSPKEEETDDKWTVEKSKDHKGPRKGEELEEEWAPTEKVKCPPIGMESHRIEDNQIRASSMLRHGLGAQRGRLNMQVGGPRRRLLWQAWCAEDDSSRQWIEIDTRRTTKFTGVITQGRDSSISDDFVTSFFVGFSNDSQTWTMYTNGYEEMTFHGNVDKDTPVLSELPEPVVARFIRVYPLTWNGSLCLRLEVLGCPMSPVHSYYTQNEVVTTDNLDFRHHSYKDMRQLMKVVNEECPTITRTYSLGKSSRGLKIYAMEISDNPGDHELGEPEFRYTAGIHGNEVLGRELLLLLMQYLCREYRDGNPRVRSLVQDTRIHLVPSLNPDGYEVAAQMGSEFGNWAMGLWTEEGFDIYEDFPDLNSVLWGAEERKWVPYRVPNNNLPIPERYLSPDATVSTEVRAIIAWMEKNPFVLGANLNGGERLVSYPYDMARTPTQEQLLAAAMAAARGEDEDEVSEAQETPDHAIFRWLAISFASAHLTMTEPYRGGCQAQDYTSGMGIVNGAKWNPRSGTINDFSYLHTNCLELSIYLGCDKFPHESELPREWENNKEALLTFMEQVHRGIKGVVTDEQGIPIANATISVSGINHGVKTASGGDYWRILNPGEYRVTAHAEGYTPSAKTCNVDYDIGATQCNFILARSNWKRIREIMAMNGNRPIPRIDPSRPMTPQQRRMQRRRLQYRLRMREQMRLRRLNATATPGPSTPATTAPPTATLPPTPALTASPTPSASLGPWHVAPEATTAGTAGWEELETETYTEVVTEFGTEFGTELGPEEEEEEDQDQEEEQEEEEFGTELGPEEEEEEDQDQEEEQEEEEVVVVMGPDFPFTTAETYTVNFGDF</sequence>
<dbReference type="KEGG" id="umr:103674687"/>
<evidence type="ECO:0000256" key="1">
    <source>
        <dbReference type="ARBA" id="ARBA00004613"/>
    </source>
</evidence>
<dbReference type="Gene3D" id="2.60.120.260">
    <property type="entry name" value="Galactose-binding domain-like"/>
    <property type="match status" value="1"/>
</dbReference>
<dbReference type="PROSITE" id="PS00132">
    <property type="entry name" value="CARBOXYPEPT_ZN_1"/>
    <property type="match status" value="1"/>
</dbReference>
<organism evidence="18 19">
    <name type="scientific">Ursus maritimus</name>
    <name type="common">Polar bear</name>
    <name type="synonym">Thalarctos maritimus</name>
    <dbReference type="NCBI Taxonomy" id="29073"/>
    <lineage>
        <taxon>Eukaryota</taxon>
        <taxon>Metazoa</taxon>
        <taxon>Chordata</taxon>
        <taxon>Craniata</taxon>
        <taxon>Vertebrata</taxon>
        <taxon>Euteleostomi</taxon>
        <taxon>Mammalia</taxon>
        <taxon>Eutheria</taxon>
        <taxon>Laurasiatheria</taxon>
        <taxon>Carnivora</taxon>
        <taxon>Caniformia</taxon>
        <taxon>Ursidae</taxon>
        <taxon>Ursus</taxon>
    </lineage>
</organism>
<evidence type="ECO:0000256" key="11">
    <source>
        <dbReference type="ARBA" id="ARBA00074638"/>
    </source>
</evidence>
<dbReference type="SUPFAM" id="SSF49785">
    <property type="entry name" value="Galactose-binding domain-like"/>
    <property type="match status" value="1"/>
</dbReference>
<feature type="compositionally biased region" description="Low complexity" evidence="14">
    <location>
        <begin position="1029"/>
        <end position="1047"/>
    </location>
</feature>
<dbReference type="GO" id="GO:0016485">
    <property type="term" value="P:protein processing"/>
    <property type="evidence" value="ECO:0007669"/>
    <property type="project" value="TreeGrafter"/>
</dbReference>
<evidence type="ECO:0000256" key="13">
    <source>
        <dbReference type="PROSITE-ProRule" id="PRU01379"/>
    </source>
</evidence>
<keyword evidence="9" id="KW-0804">Transcription</keyword>
<dbReference type="PROSITE" id="PS52035">
    <property type="entry name" value="PEPTIDASE_M14"/>
    <property type="match status" value="1"/>
</dbReference>
<keyword evidence="10" id="KW-0325">Glycoprotein</keyword>
<keyword evidence="5 15" id="KW-0732">Signal</keyword>
<feature type="region of interest" description="Disordered" evidence="14">
    <location>
        <begin position="41"/>
        <end position="370"/>
    </location>
</feature>
<dbReference type="PRINTS" id="PR01217">
    <property type="entry name" value="PRICHEXTENSN"/>
</dbReference>
<dbReference type="AlphaFoldDB" id="A0A8M1H4M7"/>
<evidence type="ECO:0000256" key="4">
    <source>
        <dbReference type="ARBA" id="ARBA00022525"/>
    </source>
</evidence>
<dbReference type="PROSITE" id="PS01286">
    <property type="entry name" value="FA58C_2"/>
    <property type="match status" value="1"/>
</dbReference>
<dbReference type="SUPFAM" id="SSF49464">
    <property type="entry name" value="Carboxypeptidase regulatory domain-like"/>
    <property type="match status" value="1"/>
</dbReference>
<accession>A0A8M1H4M7</accession>
<feature type="region of interest" description="Disordered" evidence="14">
    <location>
        <begin position="1028"/>
        <end position="1070"/>
    </location>
</feature>
<evidence type="ECO:0000256" key="9">
    <source>
        <dbReference type="ARBA" id="ARBA00023163"/>
    </source>
</evidence>
<dbReference type="InterPro" id="IPR050753">
    <property type="entry name" value="Peptidase_M14_domain"/>
</dbReference>
<evidence type="ECO:0000259" key="17">
    <source>
        <dbReference type="PROSITE" id="PS52035"/>
    </source>
</evidence>
<dbReference type="SUPFAM" id="SSF53187">
    <property type="entry name" value="Zn-dependent exopeptidases"/>
    <property type="match status" value="1"/>
</dbReference>
<dbReference type="Gene3D" id="3.40.630.10">
    <property type="entry name" value="Zn peptidases"/>
    <property type="match status" value="1"/>
</dbReference>
<dbReference type="GO" id="GO:0005615">
    <property type="term" value="C:extracellular space"/>
    <property type="evidence" value="ECO:0007669"/>
    <property type="project" value="TreeGrafter"/>
</dbReference>
<feature type="compositionally biased region" description="Basic residues" evidence="14">
    <location>
        <begin position="238"/>
        <end position="251"/>
    </location>
</feature>
<feature type="domain" description="Peptidase M14" evidence="17">
    <location>
        <begin position="554"/>
        <end position="895"/>
    </location>
</feature>
<keyword evidence="8" id="KW-0238">DNA-binding</keyword>
<feature type="compositionally biased region" description="Polar residues" evidence="14">
    <location>
        <begin position="1164"/>
        <end position="1175"/>
    </location>
</feature>
<evidence type="ECO:0000313" key="18">
    <source>
        <dbReference type="Proteomes" id="UP000261680"/>
    </source>
</evidence>
<keyword evidence="6" id="KW-0112">Calmodulin-binding</keyword>
<feature type="signal peptide" evidence="15">
    <location>
        <begin position="1"/>
        <end position="25"/>
    </location>
</feature>
<dbReference type="GeneID" id="103674687"/>
<feature type="region of interest" description="Disordered" evidence="14">
    <location>
        <begin position="1102"/>
        <end position="1175"/>
    </location>
</feature>
<comment type="similarity">
    <text evidence="2 13">Belongs to the peptidase M14 family.</text>
</comment>
<dbReference type="GO" id="GO:0001227">
    <property type="term" value="F:DNA-binding transcription repressor activity, RNA polymerase II-specific"/>
    <property type="evidence" value="ECO:0007669"/>
    <property type="project" value="TreeGrafter"/>
</dbReference>
<dbReference type="GO" id="GO:0006518">
    <property type="term" value="P:peptide metabolic process"/>
    <property type="evidence" value="ECO:0007669"/>
    <property type="project" value="TreeGrafter"/>
</dbReference>
<keyword evidence="7" id="KW-0805">Transcription regulation</keyword>
<dbReference type="Pfam" id="PF00754">
    <property type="entry name" value="F5_F8_type_C"/>
    <property type="match status" value="1"/>
</dbReference>
<feature type="compositionally biased region" description="Basic residues" evidence="14">
    <location>
        <begin position="92"/>
        <end position="101"/>
    </location>
</feature>
<feature type="compositionally biased region" description="Pro residues" evidence="14">
    <location>
        <begin position="280"/>
        <end position="290"/>
    </location>
</feature>
<comment type="caution">
    <text evidence="13">Lacks conserved residue(s) required for the propagation of feature annotation.</text>
</comment>
<evidence type="ECO:0000256" key="14">
    <source>
        <dbReference type="SAM" id="MobiDB-lite"/>
    </source>
</evidence>
<dbReference type="OrthoDB" id="10249045at2759"/>
<dbReference type="SMART" id="SM00631">
    <property type="entry name" value="Zn_pept"/>
    <property type="match status" value="1"/>
</dbReference>
<evidence type="ECO:0000256" key="12">
    <source>
        <dbReference type="ARBA" id="ARBA00079261"/>
    </source>
</evidence>
<evidence type="ECO:0000256" key="3">
    <source>
        <dbReference type="ARBA" id="ARBA00022491"/>
    </source>
</evidence>
<keyword evidence="3" id="KW-0678">Repressor</keyword>
<dbReference type="GO" id="GO:0008270">
    <property type="term" value="F:zinc ion binding"/>
    <property type="evidence" value="ECO:0007669"/>
    <property type="project" value="InterPro"/>
</dbReference>
<dbReference type="PROSITE" id="PS50022">
    <property type="entry name" value="FA58C_3"/>
    <property type="match status" value="1"/>
</dbReference>
<gene>
    <name evidence="19" type="primary">AEBP1</name>
</gene>
<dbReference type="InterPro" id="IPR000834">
    <property type="entry name" value="Peptidase_M14"/>
</dbReference>
<feature type="domain" description="F5/8 type C" evidence="16">
    <location>
        <begin position="374"/>
        <end position="531"/>
    </location>
</feature>
<protein>
    <recommendedName>
        <fullName evidence="11">Adipocyte enhancer-binding protein 1</fullName>
    </recommendedName>
    <alternativeName>
        <fullName evidence="12">Aortic carboxypeptidase-like protein</fullName>
    </alternativeName>
</protein>
<keyword evidence="18" id="KW-1185">Reference proteome</keyword>
<evidence type="ECO:0000313" key="19">
    <source>
        <dbReference type="RefSeq" id="XP_040500379.1"/>
    </source>
</evidence>
<evidence type="ECO:0000256" key="10">
    <source>
        <dbReference type="ARBA" id="ARBA00023180"/>
    </source>
</evidence>
<dbReference type="GO" id="GO:0000977">
    <property type="term" value="F:RNA polymerase II transcription regulatory region sequence-specific DNA binding"/>
    <property type="evidence" value="ECO:0007669"/>
    <property type="project" value="TreeGrafter"/>
</dbReference>